<organism evidence="2 3">
    <name type="scientific">Candidatus Methanoperedens nitratireducens</name>
    <dbReference type="NCBI Taxonomy" id="1392998"/>
    <lineage>
        <taxon>Archaea</taxon>
        <taxon>Methanobacteriati</taxon>
        <taxon>Methanobacteriota</taxon>
        <taxon>Stenosarchaea group</taxon>
        <taxon>Methanomicrobia</taxon>
        <taxon>Methanosarcinales</taxon>
        <taxon>ANME-2 cluster</taxon>
        <taxon>Candidatus Methanoperedentaceae</taxon>
        <taxon>Candidatus Methanoperedens</taxon>
    </lineage>
</organism>
<name>A0A0P8AGU3_9EURY</name>
<accession>A0A0P8AGU3</accession>
<protein>
    <submittedName>
        <fullName evidence="2">Uncharacterized protein</fullName>
    </submittedName>
</protein>
<sequence length="192" mass="22036">MSKDGMNTKVTSAILLVLAIIVGSLLGAYLLASVTGTESYQESYQDPVYKNYTYDEPIYRNVSYQEPVYGTLYTGTIGKWNYTSGDVKQAQEYTITNAISGVWNESGTNHGAKKYTVYICWSLSDCQYYYDIEFSNLKESRGVIRYDTKTNPAVDHYETKSKDVIDHYETKYQTKYKIVTKQRWEWIVGVSP</sequence>
<reference evidence="2 3" key="1">
    <citation type="submission" date="2015-09" db="EMBL/GenBank/DDBJ databases">
        <title>A metagenomics-based metabolic model of nitrate-dependent anaerobic oxidation of methane by Methanoperedens-like archaea.</title>
        <authorList>
            <person name="Arshad A."/>
            <person name="Speth D.R."/>
            <person name="De Graaf R.M."/>
            <person name="Op Den Camp H.J."/>
            <person name="Jetten M.S."/>
            <person name="Welte C.U."/>
        </authorList>
    </citation>
    <scope>NUCLEOTIDE SEQUENCE [LARGE SCALE GENOMIC DNA]</scope>
</reference>
<comment type="caution">
    <text evidence="2">The sequence shown here is derived from an EMBL/GenBank/DDBJ whole genome shotgun (WGS) entry which is preliminary data.</text>
</comment>
<evidence type="ECO:0000256" key="1">
    <source>
        <dbReference type="SAM" id="Phobius"/>
    </source>
</evidence>
<evidence type="ECO:0000313" key="2">
    <source>
        <dbReference type="EMBL" id="KPQ43628.1"/>
    </source>
</evidence>
<keyword evidence="1" id="KW-1133">Transmembrane helix</keyword>
<proteinExistence type="predicted"/>
<evidence type="ECO:0000313" key="3">
    <source>
        <dbReference type="Proteomes" id="UP000050360"/>
    </source>
</evidence>
<feature type="transmembrane region" description="Helical" evidence="1">
    <location>
        <begin position="12"/>
        <end position="32"/>
    </location>
</feature>
<gene>
    <name evidence="2" type="ORF">MPEBLZ_01812</name>
</gene>
<keyword evidence="1" id="KW-0812">Transmembrane</keyword>
<dbReference type="AlphaFoldDB" id="A0A0P8AGU3"/>
<keyword evidence="1" id="KW-0472">Membrane</keyword>
<dbReference type="EMBL" id="LKCM01000137">
    <property type="protein sequence ID" value="KPQ43628.1"/>
    <property type="molecule type" value="Genomic_DNA"/>
</dbReference>
<dbReference type="Proteomes" id="UP000050360">
    <property type="component" value="Unassembled WGS sequence"/>
</dbReference>